<protein>
    <submittedName>
        <fullName evidence="1">Uncharacterized protein</fullName>
    </submittedName>
</protein>
<proteinExistence type="predicted"/>
<reference evidence="1 2" key="1">
    <citation type="submission" date="2015-08" db="EMBL/GenBank/DDBJ databases">
        <authorList>
            <person name="Clarke R.M."/>
            <person name="Taylor B.J."/>
            <person name="Thorniley A.J."/>
            <person name="Dasenko M.A."/>
            <person name="Denver D.R."/>
            <person name="Garcia-Ruiz H."/>
            <person name="Hoyer J.S."/>
            <person name="Jogdeo S."/>
            <person name="Sullivan C.M."/>
            <person name="Peterson M.R."/>
            <person name="Rowley E.R."/>
            <person name="Schnitzler C.E."/>
            <person name="Vining K.J."/>
            <person name="Almabruk K.H."/>
            <person name="Banawas S."/>
            <person name="Beatty C."/>
            <person name="Bullock C.J."/>
            <person name="Cappellazzi J.E."/>
            <person name="Chagani S.E."/>
            <person name="Chatterjee P."/>
            <person name="Cram E.D."/>
            <person name="Elorriaga M.E."/>
            <person name="Esser M."/>
            <person name="Fellows E.J."/>
            <person name="Garcia G.R."/>
            <person name="Gullaba J.M."/>
            <person name="Kinsley M.A."/>
            <person name="Luo F."/>
            <person name="McGinnis M."/>
            <person name="Paquette C.E."/>
            <person name="Reddekopp R.L."/>
            <person name="Rosen K.L."/>
            <person name="Sahlfeld L.M."/>
            <person name="Vondras A.M."/>
            <person name="Wang J.X."/>
            <person name="Weiss E.S."/>
            <person name="Wernick R."/>
            <person name="Abuelizz H.A."/>
            <person name="Amaro Y."/>
            <person name="Archer C.L."/>
            <person name="Basu A."/>
            <person name="Bellinger M.R."/>
            <person name="Johnson S.F."/>
            <person name="Kitchen S.A."/>
            <person name="Li M."/>
            <person name="Morey-Castro K.E."/>
            <person name="Lavalleur H.J."/>
            <person name="Rangel L.J."/>
            <person name="Ree J.F."/>
            <person name="Shay S.D."/>
            <person name="Sheng Y."/>
            <person name="Smyth J.C."/>
            <person name="Stamm E.A."/>
            <person name="Taylor C.R."/>
            <person name="Vining O.B."/>
            <person name="Wanzeck K.M."/>
            <person name="Watson G."/>
            <person name="Bruck A.J."/>
            <person name="Anders K.R."/>
            <person name="Bradley K.W."/>
            <person name="Asai D.J."/>
            <person name="Bowman C.A."/>
            <person name="Russell D.A."/>
            <person name="Pope W.H."/>
            <person name="Jacobs-Sera D."/>
            <person name="Hendrix R.W."/>
            <person name="Hatfull G.F."/>
        </authorList>
    </citation>
    <scope>NUCLEOTIDE SEQUENCE [LARGE SCALE GENOMIC DNA]</scope>
</reference>
<sequence length="66" mass="7506">MENPEIGTVLRKDFAEELGPGTFDLYVFTLRGWVFVDQYGLPQVNVVAPRDSDTRLVQLHPKVSED</sequence>
<organism evidence="1 2">
    <name type="scientific">Mycobacterium phage Archie</name>
    <dbReference type="NCBI Taxonomy" id="1718599"/>
    <lineage>
        <taxon>Viruses</taxon>
        <taxon>Duplodnaviria</taxon>
        <taxon>Heunggongvirae</taxon>
        <taxon>Uroviricota</taxon>
        <taxon>Caudoviricetes</taxon>
        <taxon>Vilmaviridae</taxon>
        <taxon>Lclasvirinae</taxon>
        <taxon>Faithunavirus</taxon>
        <taxon>Faithunavirus archie</taxon>
    </lineage>
</organism>
<dbReference type="EMBL" id="KT591489">
    <property type="protein sequence ID" value="ALF00366.1"/>
    <property type="molecule type" value="Genomic_DNA"/>
</dbReference>
<dbReference type="Proteomes" id="UP000201697">
    <property type="component" value="Segment"/>
</dbReference>
<gene>
    <name evidence="1" type="ORF">SEA_ARCHIE_60</name>
</gene>
<keyword evidence="2" id="KW-1185">Reference proteome</keyword>
<name>A0A0M4RBL5_9CAUD</name>
<dbReference type="RefSeq" id="YP_009205527.1">
    <property type="nucleotide sequence ID" value="NC_028878.1"/>
</dbReference>
<evidence type="ECO:0000313" key="2">
    <source>
        <dbReference type="Proteomes" id="UP000201697"/>
    </source>
</evidence>
<dbReference type="KEGG" id="vg:26632167"/>
<dbReference type="GeneID" id="26632167"/>
<evidence type="ECO:0000313" key="1">
    <source>
        <dbReference type="EMBL" id="ALF00366.1"/>
    </source>
</evidence>
<accession>A0A0M4RBL5</accession>
<dbReference type="OrthoDB" id="29049at10239"/>